<protein>
    <submittedName>
        <fullName evidence="1">Uncharacterized protein</fullName>
    </submittedName>
</protein>
<evidence type="ECO:0000313" key="2">
    <source>
        <dbReference type="Proteomes" id="UP000186720"/>
    </source>
</evidence>
<evidence type="ECO:0000313" key="1">
    <source>
        <dbReference type="EMBL" id="OKS88113.1"/>
    </source>
</evidence>
<organism evidence="1 2">
    <name type="scientific">Mucilaginibacter polytrichastri</name>
    <dbReference type="NCBI Taxonomy" id="1302689"/>
    <lineage>
        <taxon>Bacteria</taxon>
        <taxon>Pseudomonadati</taxon>
        <taxon>Bacteroidota</taxon>
        <taxon>Sphingobacteriia</taxon>
        <taxon>Sphingobacteriales</taxon>
        <taxon>Sphingobacteriaceae</taxon>
        <taxon>Mucilaginibacter</taxon>
    </lineage>
</organism>
<name>A0A1Q6A277_9SPHI</name>
<comment type="caution">
    <text evidence="1">The sequence shown here is derived from an EMBL/GenBank/DDBJ whole genome shotgun (WGS) entry which is preliminary data.</text>
</comment>
<dbReference type="SUPFAM" id="SSF109854">
    <property type="entry name" value="DinB/YfiT-like putative metalloenzymes"/>
    <property type="match status" value="1"/>
</dbReference>
<gene>
    <name evidence="1" type="ORF">RG47T_3577</name>
</gene>
<dbReference type="AlphaFoldDB" id="A0A1Q6A277"/>
<dbReference type="InterPro" id="IPR034660">
    <property type="entry name" value="DinB/YfiT-like"/>
</dbReference>
<dbReference type="STRING" id="1302689.RG47T_3577"/>
<proteinExistence type="predicted"/>
<keyword evidence="2" id="KW-1185">Reference proteome</keyword>
<dbReference type="Gene3D" id="1.20.120.450">
    <property type="entry name" value="dinb family like domain"/>
    <property type="match status" value="1"/>
</dbReference>
<dbReference type="Proteomes" id="UP000186720">
    <property type="component" value="Unassembled WGS sequence"/>
</dbReference>
<dbReference type="RefSeq" id="WP_074490664.1">
    <property type="nucleotide sequence ID" value="NZ_FPAM01000010.1"/>
</dbReference>
<dbReference type="OrthoDB" id="948294at2"/>
<sequence length="177" mass="20481">MSDQQKINIAEQRVQQIIDQVINFWLAQNKAIDTFLNQHPDEVYLQEVAPGRNRAVYVLAHLIATNDGLLPLFGFGEKLFPEIAPLATEGESAVDFELSFKDLKKQWESLNLFLEKRFRELTPEEWLGKHNSVSDADFLLDPQRNKLNVLINRASHQNYHRGQLIFLNERKVLAKLS</sequence>
<dbReference type="EMBL" id="MPPL01000001">
    <property type="protein sequence ID" value="OKS88113.1"/>
    <property type="molecule type" value="Genomic_DNA"/>
</dbReference>
<accession>A0A1Q6A277</accession>
<reference evidence="1 2" key="1">
    <citation type="submission" date="2016-11" db="EMBL/GenBank/DDBJ databases">
        <title>Whole Genome Sequencing of Mucilaginibacter polytrichastri RG4-7(T) isolated from the moss sample.</title>
        <authorList>
            <person name="Li Y."/>
        </authorList>
    </citation>
    <scope>NUCLEOTIDE SEQUENCE [LARGE SCALE GENOMIC DNA]</scope>
    <source>
        <strain evidence="1 2">RG4-7</strain>
    </source>
</reference>